<evidence type="ECO:0000256" key="6">
    <source>
        <dbReference type="SAM" id="Phobius"/>
    </source>
</evidence>
<dbReference type="EnsemblMetazoa" id="tetur186g00040.1">
    <property type="protein sequence ID" value="tetur186g00040.1"/>
    <property type="gene ID" value="tetur186g00040"/>
</dbReference>
<feature type="transmembrane region" description="Helical" evidence="6">
    <location>
        <begin position="106"/>
        <end position="125"/>
    </location>
</feature>
<evidence type="ECO:0000256" key="3">
    <source>
        <dbReference type="ARBA" id="ARBA00022989"/>
    </source>
</evidence>
<dbReference type="EMBL" id="CAEY01000360">
    <property type="status" value="NOT_ANNOTATED_CDS"/>
    <property type="molecule type" value="Genomic_DNA"/>
</dbReference>
<evidence type="ECO:0000256" key="5">
    <source>
        <dbReference type="SAM" id="MobiDB-lite"/>
    </source>
</evidence>
<dbReference type="STRING" id="32264.T1KQH8"/>
<evidence type="ECO:0000313" key="9">
    <source>
        <dbReference type="Proteomes" id="UP000015104"/>
    </source>
</evidence>
<sequence length="228" mass="25815">MAEERKLLKSECGSEYGSFSQSANLSGPEPCGPSIPKKSHSVKSKSPSVSILGLFKYGTQLDWFLIVIGTIGAIANGFARPMMAIVFGRMTDSFLDIDTMDKDQTWQLTLIIVFLAPFLIITTSYKGYMTRATIREQENYAKVSAVAEEVFASVRTVLALCVNQKKVFCVWCCYWFGFSDSLLGLWYCLLVWSQFSFTRYDNSRINFHYIFSCDPWFIITGKCNAFIN</sequence>
<dbReference type="GO" id="GO:0005524">
    <property type="term" value="F:ATP binding"/>
    <property type="evidence" value="ECO:0007669"/>
    <property type="project" value="InterPro"/>
</dbReference>
<dbReference type="SUPFAM" id="SSF90123">
    <property type="entry name" value="ABC transporter transmembrane region"/>
    <property type="match status" value="1"/>
</dbReference>
<dbReference type="Proteomes" id="UP000015104">
    <property type="component" value="Unassembled WGS sequence"/>
</dbReference>
<feature type="transmembrane region" description="Helical" evidence="6">
    <location>
        <begin position="63"/>
        <end position="86"/>
    </location>
</feature>
<dbReference type="InterPro" id="IPR036640">
    <property type="entry name" value="ABC1_TM_sf"/>
</dbReference>
<feature type="region of interest" description="Disordered" evidence="5">
    <location>
        <begin position="1"/>
        <end position="44"/>
    </location>
</feature>
<organism evidence="8 9">
    <name type="scientific">Tetranychus urticae</name>
    <name type="common">Two-spotted spider mite</name>
    <dbReference type="NCBI Taxonomy" id="32264"/>
    <lineage>
        <taxon>Eukaryota</taxon>
        <taxon>Metazoa</taxon>
        <taxon>Ecdysozoa</taxon>
        <taxon>Arthropoda</taxon>
        <taxon>Chelicerata</taxon>
        <taxon>Arachnida</taxon>
        <taxon>Acari</taxon>
        <taxon>Acariformes</taxon>
        <taxon>Trombidiformes</taxon>
        <taxon>Prostigmata</taxon>
        <taxon>Eleutherengona</taxon>
        <taxon>Raphignathae</taxon>
        <taxon>Tetranychoidea</taxon>
        <taxon>Tetranychidae</taxon>
        <taxon>Tetranychus</taxon>
    </lineage>
</organism>
<dbReference type="Pfam" id="PF00664">
    <property type="entry name" value="ABC_membrane"/>
    <property type="match status" value="1"/>
</dbReference>
<evidence type="ECO:0000256" key="4">
    <source>
        <dbReference type="ARBA" id="ARBA00023136"/>
    </source>
</evidence>
<keyword evidence="4 6" id="KW-0472">Membrane</keyword>
<name>T1KQH8_TETUR</name>
<proteinExistence type="predicted"/>
<accession>T1KQH8</accession>
<dbReference type="InterPro" id="IPR011527">
    <property type="entry name" value="ABC1_TM_dom"/>
</dbReference>
<evidence type="ECO:0000256" key="1">
    <source>
        <dbReference type="ARBA" id="ARBA00004141"/>
    </source>
</evidence>
<feature type="domain" description="ABC transmembrane type-1" evidence="7">
    <location>
        <begin position="105"/>
        <end position="162"/>
    </location>
</feature>
<reference evidence="9" key="1">
    <citation type="submission" date="2011-08" db="EMBL/GenBank/DDBJ databases">
        <authorList>
            <person name="Rombauts S."/>
        </authorList>
    </citation>
    <scope>NUCLEOTIDE SEQUENCE</scope>
    <source>
        <strain evidence="9">London</strain>
    </source>
</reference>
<evidence type="ECO:0000256" key="2">
    <source>
        <dbReference type="ARBA" id="ARBA00022692"/>
    </source>
</evidence>
<evidence type="ECO:0000259" key="7">
    <source>
        <dbReference type="Pfam" id="PF00664"/>
    </source>
</evidence>
<dbReference type="GO" id="GO:0005886">
    <property type="term" value="C:plasma membrane"/>
    <property type="evidence" value="ECO:0007669"/>
    <property type="project" value="TreeGrafter"/>
</dbReference>
<dbReference type="GO" id="GO:0140359">
    <property type="term" value="F:ABC-type transporter activity"/>
    <property type="evidence" value="ECO:0007669"/>
    <property type="project" value="InterPro"/>
</dbReference>
<dbReference type="PANTHER" id="PTHR24222">
    <property type="entry name" value="ABC TRANSPORTER B FAMILY"/>
    <property type="match status" value="1"/>
</dbReference>
<dbReference type="PANTHER" id="PTHR24222:SF76">
    <property type="entry name" value="MYCOBACTIN IMPORT ATP-BINDING_PERMEASE PROTEIN IRTB"/>
    <property type="match status" value="1"/>
</dbReference>
<comment type="subcellular location">
    <subcellularLocation>
        <location evidence="1">Membrane</location>
        <topology evidence="1">Multi-pass membrane protein</topology>
    </subcellularLocation>
</comment>
<dbReference type="AlphaFoldDB" id="T1KQH8"/>
<evidence type="ECO:0000313" key="8">
    <source>
        <dbReference type="EnsemblMetazoa" id="tetur186g00040.1"/>
    </source>
</evidence>
<dbReference type="Gene3D" id="1.20.1560.10">
    <property type="entry name" value="ABC transporter type 1, transmembrane domain"/>
    <property type="match status" value="2"/>
</dbReference>
<dbReference type="InterPro" id="IPR039421">
    <property type="entry name" value="Type_1_exporter"/>
</dbReference>
<keyword evidence="3 6" id="KW-1133">Transmembrane helix</keyword>
<keyword evidence="2 6" id="KW-0812">Transmembrane</keyword>
<reference evidence="8" key="2">
    <citation type="submission" date="2015-06" db="UniProtKB">
        <authorList>
            <consortium name="EnsemblMetazoa"/>
        </authorList>
    </citation>
    <scope>IDENTIFICATION</scope>
</reference>
<dbReference type="EMBL" id="CAEY01000361">
    <property type="status" value="NOT_ANNOTATED_CDS"/>
    <property type="molecule type" value="Genomic_DNA"/>
</dbReference>
<dbReference type="eggNOG" id="KOG0055">
    <property type="taxonomic scope" value="Eukaryota"/>
</dbReference>
<keyword evidence="9" id="KW-1185">Reference proteome</keyword>
<dbReference type="HOGENOM" id="CLU_2152168_0_0_1"/>
<protein>
    <recommendedName>
        <fullName evidence="7">ABC transmembrane type-1 domain-containing protein</fullName>
    </recommendedName>
</protein>